<name>A0A5J5IJ76_9BACT</name>
<protein>
    <submittedName>
        <fullName evidence="1">Uncharacterized protein</fullName>
    </submittedName>
</protein>
<proteinExistence type="predicted"/>
<keyword evidence="2" id="KW-1185">Reference proteome</keyword>
<dbReference type="EMBL" id="VYQF01000003">
    <property type="protein sequence ID" value="KAA9038415.1"/>
    <property type="molecule type" value="Genomic_DNA"/>
</dbReference>
<dbReference type="AlphaFoldDB" id="A0A5J5IJ76"/>
<evidence type="ECO:0000313" key="2">
    <source>
        <dbReference type="Proteomes" id="UP000326903"/>
    </source>
</evidence>
<evidence type="ECO:0000313" key="1">
    <source>
        <dbReference type="EMBL" id="KAA9038415.1"/>
    </source>
</evidence>
<gene>
    <name evidence="1" type="ORF">FW778_12655</name>
</gene>
<sequence>MKRIKQYHLLALAFVLPVLMLQNTGCYKEYSYEGGDTARIVRDTTANPGPVVVKEFPACPLCNSSTELSTGQWSFKTGNSFLCGGVTNSGFIGGYSKKDFTLFGPSACSVDTGLVISAYLSVPLDQDRFNLTTARAAFYYYDNHAAKDILISLPPAPFSVTVQSFIYATGIATGTFSGTVYKANGDTAVITAGKFKVRLK</sequence>
<comment type="caution">
    <text evidence="1">The sequence shown here is derived from an EMBL/GenBank/DDBJ whole genome shotgun (WGS) entry which is preliminary data.</text>
</comment>
<dbReference type="Proteomes" id="UP000326903">
    <property type="component" value="Unassembled WGS sequence"/>
</dbReference>
<accession>A0A5J5IJ76</accession>
<reference evidence="1 2" key="1">
    <citation type="submission" date="2019-09" db="EMBL/GenBank/DDBJ databases">
        <title>Draft genome sequence of Ginsengibacter sp. BR5-29.</title>
        <authorList>
            <person name="Im W.-T."/>
        </authorList>
    </citation>
    <scope>NUCLEOTIDE SEQUENCE [LARGE SCALE GENOMIC DNA]</scope>
    <source>
        <strain evidence="1 2">BR5-29</strain>
    </source>
</reference>
<dbReference type="RefSeq" id="WP_150415090.1">
    <property type="nucleotide sequence ID" value="NZ_VYQF01000003.1"/>
</dbReference>
<organism evidence="1 2">
    <name type="scientific">Ginsengibacter hankyongi</name>
    <dbReference type="NCBI Taxonomy" id="2607284"/>
    <lineage>
        <taxon>Bacteria</taxon>
        <taxon>Pseudomonadati</taxon>
        <taxon>Bacteroidota</taxon>
        <taxon>Chitinophagia</taxon>
        <taxon>Chitinophagales</taxon>
        <taxon>Chitinophagaceae</taxon>
        <taxon>Ginsengibacter</taxon>
    </lineage>
</organism>